<protein>
    <submittedName>
        <fullName evidence="2">Uncharacterized protein</fullName>
    </submittedName>
</protein>
<evidence type="ECO:0000313" key="2">
    <source>
        <dbReference type="EMBL" id="KAJ7030479.1"/>
    </source>
</evidence>
<sequence>MTLVKIGDDVWTKATIKSTFDILVPVRDDEFDGPGQSIISGGSTIVCGLGWRFSCSATYGLLSFSIDTQHLLVPKDANHYRTLTLPYQRPNGIQIGTYIYTPGLRMVPTIAITVGLPAESGLSIPRSIDGRLERVLADTMSGKAAVDVKFYAFTRKTSAGYVTHPQPIFAKSTLLKGYSGELDLKMEDNASDGWRAILSDVAEALFVPRELEASHVPLPPSLPSRPASSVGLWDASEASFVGRASLSDVSEPLFVPRELKASQVPLPPPLPPLPSRPASPAGLSDASGASFVGRQASEVPLSPSRRASSAGRMGRVVILRGTAFKTWQALLYYLYTSKLSLSSAPQLVESQCRTPQCSAKSMYRLADKLGLDALKAFSLFSIKANLSIENIIRQVFSKFTSRYSEVQDIEVEFVLNNFPALSGEIDQVLDELCKGDRPYCADVLRKIVAGRNPSSQGKRT</sequence>
<dbReference type="EMBL" id="JARJCM010000090">
    <property type="protein sequence ID" value="KAJ7030479.1"/>
    <property type="molecule type" value="Genomic_DNA"/>
</dbReference>
<dbReference type="AlphaFoldDB" id="A0AAD6SMU8"/>
<dbReference type="Proteomes" id="UP001218188">
    <property type="component" value="Unassembled WGS sequence"/>
</dbReference>
<comment type="caution">
    <text evidence="2">The sequence shown here is derived from an EMBL/GenBank/DDBJ whole genome shotgun (WGS) entry which is preliminary data.</text>
</comment>
<feature type="region of interest" description="Disordered" evidence="1">
    <location>
        <begin position="265"/>
        <end position="287"/>
    </location>
</feature>
<dbReference type="Gene3D" id="3.30.710.10">
    <property type="entry name" value="Potassium Channel Kv1.1, Chain A"/>
    <property type="match status" value="1"/>
</dbReference>
<keyword evidence="3" id="KW-1185">Reference proteome</keyword>
<reference evidence="2" key="1">
    <citation type="submission" date="2023-03" db="EMBL/GenBank/DDBJ databases">
        <title>Massive genome expansion in bonnet fungi (Mycena s.s.) driven by repeated elements and novel gene families across ecological guilds.</title>
        <authorList>
            <consortium name="Lawrence Berkeley National Laboratory"/>
            <person name="Harder C.B."/>
            <person name="Miyauchi S."/>
            <person name="Viragh M."/>
            <person name="Kuo A."/>
            <person name="Thoen E."/>
            <person name="Andreopoulos B."/>
            <person name="Lu D."/>
            <person name="Skrede I."/>
            <person name="Drula E."/>
            <person name="Henrissat B."/>
            <person name="Morin E."/>
            <person name="Kohler A."/>
            <person name="Barry K."/>
            <person name="LaButti K."/>
            <person name="Morin E."/>
            <person name="Salamov A."/>
            <person name="Lipzen A."/>
            <person name="Mereny Z."/>
            <person name="Hegedus B."/>
            <person name="Baldrian P."/>
            <person name="Stursova M."/>
            <person name="Weitz H."/>
            <person name="Taylor A."/>
            <person name="Grigoriev I.V."/>
            <person name="Nagy L.G."/>
            <person name="Martin F."/>
            <person name="Kauserud H."/>
        </authorList>
    </citation>
    <scope>NUCLEOTIDE SEQUENCE</scope>
    <source>
        <strain evidence="2">CBHHK200</strain>
    </source>
</reference>
<organism evidence="2 3">
    <name type="scientific">Mycena alexandri</name>
    <dbReference type="NCBI Taxonomy" id="1745969"/>
    <lineage>
        <taxon>Eukaryota</taxon>
        <taxon>Fungi</taxon>
        <taxon>Dikarya</taxon>
        <taxon>Basidiomycota</taxon>
        <taxon>Agaricomycotina</taxon>
        <taxon>Agaricomycetes</taxon>
        <taxon>Agaricomycetidae</taxon>
        <taxon>Agaricales</taxon>
        <taxon>Marasmiineae</taxon>
        <taxon>Mycenaceae</taxon>
        <taxon>Mycena</taxon>
    </lineage>
</organism>
<dbReference type="InterPro" id="IPR011333">
    <property type="entry name" value="SKP1/BTB/POZ_sf"/>
</dbReference>
<name>A0AAD6SMU8_9AGAR</name>
<proteinExistence type="predicted"/>
<evidence type="ECO:0000313" key="3">
    <source>
        <dbReference type="Proteomes" id="UP001218188"/>
    </source>
</evidence>
<gene>
    <name evidence="2" type="ORF">C8F04DRAFT_1367018</name>
</gene>
<evidence type="ECO:0000256" key="1">
    <source>
        <dbReference type="SAM" id="MobiDB-lite"/>
    </source>
</evidence>
<accession>A0AAD6SMU8</accession>
<feature type="compositionally biased region" description="Pro residues" evidence="1">
    <location>
        <begin position="265"/>
        <end position="277"/>
    </location>
</feature>